<keyword evidence="2" id="KW-1185">Reference proteome</keyword>
<dbReference type="InterPro" id="IPR025681">
    <property type="entry name" value="COOH-NH2_lig"/>
</dbReference>
<dbReference type="RefSeq" id="WP_009708707.1">
    <property type="nucleotide sequence ID" value="NZ_CP048103.1"/>
</dbReference>
<keyword evidence="1" id="KW-0436">Ligase</keyword>
<dbReference type="OrthoDB" id="2078085at2"/>
<dbReference type="EMBL" id="FTOD01000001">
    <property type="protein sequence ID" value="SIS40387.1"/>
    <property type="molecule type" value="Genomic_DNA"/>
</dbReference>
<sequence length="459" mass="52539">MEPHLLPINQTDEGGFRNRLVTQENTLAPSLYLHSSLRGAYTEQMIILNDVNAVERAGDSDYRVAFLQLHGIRTVKGRTRLLKRYIVAVFQTQVLVMYCSNGPMAWLAGGRSKKKETFRRVNPQENSREVRRVKNLSVRALYAMGLDYGVVKIGILPGNMVTVLDINPSPQLNQEMTRSFTDAILQYSRKLPGMVTKLDQVVLGADPEFILRKPGGDLAMASDYFPRYGRVGCDAIWHGEDRSAKPLVEVRPRPTPEPRELVIRIYRGLIQAARRIKDGRIQWLAGALPHPGFPLGGHIHFSGVNLNFKLLRALDHYLALPLMLAEDPKGARRRPKYGYLGDFRPQFHGGFEYRTLPSWLVSPTLTKGVISAAKLVAARYPLLRADDLNSYVVQKAYYRGDKDELREIVRNLWDELRSVDGYHRYSRYLDPFYQMIESGKRWNEEKDIRPLWKLPIHKS</sequence>
<proteinExistence type="predicted"/>
<organism evidence="1 2">
    <name type="scientific">Kroppenstedtia eburnea</name>
    <dbReference type="NCBI Taxonomy" id="714067"/>
    <lineage>
        <taxon>Bacteria</taxon>
        <taxon>Bacillati</taxon>
        <taxon>Bacillota</taxon>
        <taxon>Bacilli</taxon>
        <taxon>Bacillales</taxon>
        <taxon>Thermoactinomycetaceae</taxon>
        <taxon>Kroppenstedtia</taxon>
    </lineage>
</organism>
<dbReference type="AlphaFoldDB" id="A0A1N7ITM6"/>
<accession>A0A1N7ITM6</accession>
<evidence type="ECO:0000313" key="1">
    <source>
        <dbReference type="EMBL" id="SIS40387.1"/>
    </source>
</evidence>
<dbReference type="GO" id="GO:0016874">
    <property type="term" value="F:ligase activity"/>
    <property type="evidence" value="ECO:0007669"/>
    <property type="project" value="UniProtKB-KW"/>
</dbReference>
<name>A0A1N7ITM6_9BACL</name>
<dbReference type="Proteomes" id="UP000186795">
    <property type="component" value="Unassembled WGS sequence"/>
</dbReference>
<evidence type="ECO:0000313" key="2">
    <source>
        <dbReference type="Proteomes" id="UP000186795"/>
    </source>
</evidence>
<protein>
    <submittedName>
        <fullName evidence="1">Phage phiEco32-like COOH.NH2 ligase-type 2</fullName>
    </submittedName>
</protein>
<dbReference type="Pfam" id="PF14395">
    <property type="entry name" value="COOH-NH2_lig"/>
    <property type="match status" value="1"/>
</dbReference>
<gene>
    <name evidence="1" type="ORF">SAMN05421790_101349</name>
</gene>
<reference evidence="2" key="1">
    <citation type="submission" date="2017-01" db="EMBL/GenBank/DDBJ databases">
        <authorList>
            <person name="Varghese N."/>
            <person name="Submissions S."/>
        </authorList>
    </citation>
    <scope>NUCLEOTIDE SEQUENCE [LARGE SCALE GENOMIC DNA]</scope>
    <source>
        <strain evidence="2">DSM 45196</strain>
    </source>
</reference>